<evidence type="ECO:0000313" key="2">
    <source>
        <dbReference type="EMBL" id="CRL01553.1"/>
    </source>
</evidence>
<keyword evidence="1" id="KW-0472">Membrane</keyword>
<proteinExistence type="predicted"/>
<dbReference type="EMBL" id="CVRI01000055">
    <property type="protein sequence ID" value="CRL01553.1"/>
    <property type="molecule type" value="Genomic_DNA"/>
</dbReference>
<organism evidence="2 3">
    <name type="scientific">Clunio marinus</name>
    <dbReference type="NCBI Taxonomy" id="568069"/>
    <lineage>
        <taxon>Eukaryota</taxon>
        <taxon>Metazoa</taxon>
        <taxon>Ecdysozoa</taxon>
        <taxon>Arthropoda</taxon>
        <taxon>Hexapoda</taxon>
        <taxon>Insecta</taxon>
        <taxon>Pterygota</taxon>
        <taxon>Neoptera</taxon>
        <taxon>Endopterygota</taxon>
        <taxon>Diptera</taxon>
        <taxon>Nematocera</taxon>
        <taxon>Chironomoidea</taxon>
        <taxon>Chironomidae</taxon>
        <taxon>Clunio</taxon>
    </lineage>
</organism>
<accession>A0A1J1ISQ1</accession>
<protein>
    <submittedName>
        <fullName evidence="2">CLUMA_CG014198, isoform A</fullName>
    </submittedName>
</protein>
<sequence length="165" mass="18715">MGCKIPEFDHFLCCFELETGGVVIGWMSIIMSSIGILMMGASLIFGIYQLDSTTNRDDHIIKPPTNVIIISSVYVLYCLFVLYSSIQLVRSTKKQNYKEMKLFVNLMSLGIVLLILQMFFIERNRLLVAVPCVIIMCYFLICVSSLYKNCKMIVLTAGFKLKAPI</sequence>
<evidence type="ECO:0000313" key="3">
    <source>
        <dbReference type="Proteomes" id="UP000183832"/>
    </source>
</evidence>
<dbReference type="Proteomes" id="UP000183832">
    <property type="component" value="Unassembled WGS sequence"/>
</dbReference>
<gene>
    <name evidence="2" type="ORF">CLUMA_CG014198</name>
</gene>
<keyword evidence="1" id="KW-0812">Transmembrane</keyword>
<feature type="transmembrane region" description="Helical" evidence="1">
    <location>
        <begin position="21"/>
        <end position="48"/>
    </location>
</feature>
<feature type="transmembrane region" description="Helical" evidence="1">
    <location>
        <begin position="68"/>
        <end position="90"/>
    </location>
</feature>
<feature type="transmembrane region" description="Helical" evidence="1">
    <location>
        <begin position="126"/>
        <end position="147"/>
    </location>
</feature>
<evidence type="ECO:0000256" key="1">
    <source>
        <dbReference type="SAM" id="Phobius"/>
    </source>
</evidence>
<feature type="transmembrane region" description="Helical" evidence="1">
    <location>
        <begin position="102"/>
        <end position="120"/>
    </location>
</feature>
<keyword evidence="3" id="KW-1185">Reference proteome</keyword>
<reference evidence="2 3" key="1">
    <citation type="submission" date="2015-04" db="EMBL/GenBank/DDBJ databases">
        <authorList>
            <person name="Syromyatnikov M.Y."/>
            <person name="Popov V.N."/>
        </authorList>
    </citation>
    <scope>NUCLEOTIDE SEQUENCE [LARGE SCALE GENOMIC DNA]</scope>
</reference>
<keyword evidence="1" id="KW-1133">Transmembrane helix</keyword>
<dbReference type="AlphaFoldDB" id="A0A1J1ISQ1"/>
<name>A0A1J1ISQ1_9DIPT</name>